<evidence type="ECO:0000313" key="1">
    <source>
        <dbReference type="EMBL" id="OKH25751.1"/>
    </source>
</evidence>
<gene>
    <name evidence="1" type="ORF">NIES1031_12105</name>
</gene>
<dbReference type="Proteomes" id="UP000185984">
    <property type="component" value="Unassembled WGS sequence"/>
</dbReference>
<accession>A0A1U7HQA8</accession>
<proteinExistence type="predicted"/>
<dbReference type="AlphaFoldDB" id="A0A1U7HQA8"/>
<protein>
    <submittedName>
        <fullName evidence="1">Uncharacterized protein</fullName>
    </submittedName>
</protein>
<keyword evidence="2" id="KW-1185">Reference proteome</keyword>
<evidence type="ECO:0000313" key="2">
    <source>
        <dbReference type="Proteomes" id="UP000185984"/>
    </source>
</evidence>
<comment type="caution">
    <text evidence="1">The sequence shown here is derived from an EMBL/GenBank/DDBJ whole genome shotgun (WGS) entry which is preliminary data.</text>
</comment>
<organism evidence="1 2">
    <name type="scientific">Chroogloeocystis siderophila 5.2 s.c.1</name>
    <dbReference type="NCBI Taxonomy" id="247279"/>
    <lineage>
        <taxon>Bacteria</taxon>
        <taxon>Bacillati</taxon>
        <taxon>Cyanobacteriota</taxon>
        <taxon>Cyanophyceae</taxon>
        <taxon>Oscillatoriophycideae</taxon>
        <taxon>Chroococcales</taxon>
        <taxon>Chroococcaceae</taxon>
        <taxon>Chroogloeocystis</taxon>
    </lineage>
</organism>
<reference evidence="1 2" key="1">
    <citation type="submission" date="2016-11" db="EMBL/GenBank/DDBJ databases">
        <title>Draft Genome Sequences of Nine Cyanobacterial Strains from Diverse Habitats.</title>
        <authorList>
            <person name="Zhu T."/>
            <person name="Hou S."/>
            <person name="Lu X."/>
            <person name="Hess W.R."/>
        </authorList>
    </citation>
    <scope>NUCLEOTIDE SEQUENCE [LARGE SCALE GENOMIC DNA]</scope>
    <source>
        <strain evidence="1 2">5.2 s.c.1</strain>
    </source>
</reference>
<dbReference type="STRING" id="247279.NIES1031_12105"/>
<dbReference type="EMBL" id="MRCC01000009">
    <property type="protein sequence ID" value="OKH25751.1"/>
    <property type="molecule type" value="Genomic_DNA"/>
</dbReference>
<sequence>MEDRFAVFLEITPDTACCEIVMVIGLSQISSRVNELVAQLQIVLNVFHKICIDPAPLKTRVFS</sequence>
<name>A0A1U7HQA8_9CHRO</name>